<reference evidence="5" key="1">
    <citation type="submission" date="2016-10" db="EMBL/GenBank/DDBJ databases">
        <authorList>
            <person name="Varghese N."/>
            <person name="Submissions S."/>
        </authorList>
    </citation>
    <scope>NUCLEOTIDE SEQUENCE [LARGE SCALE GENOMIC DNA]</scope>
    <source>
        <strain evidence="5">DSM 46732</strain>
    </source>
</reference>
<dbReference type="Gene3D" id="1.10.600.10">
    <property type="entry name" value="Farnesyl Diphosphate Synthase"/>
    <property type="match status" value="1"/>
</dbReference>
<dbReference type="InterPro" id="IPR008949">
    <property type="entry name" value="Isoprenoid_synthase_dom_sf"/>
</dbReference>
<sequence>MATSDVLPHATADHEAYRALDVARGRVEPALRSALDTLPEDMRHIARYQFGWIDEHGQSSDASGGKALRPALVLLAAEAAGGTAEAALPAAVAAELVHNFSLLHDDVIDTDATRRHRPTAWTVFGASAAILAGDALLSLAYEVLAGSGHPGALPGIRLLNTTVQELIQGQVTDLAFEQRGDVDVAECQRMAEAKTAALLATSCELGALFAGADRRRTEHLRRFGHDLGLAFQHVDDLLGIWGDPGITGKPAYSDLHARKKSLPVVFALNSDTPAGRRLGAHYHQPPTSEADLTGTADLVDTAGGRTWSHAQADRLLTSALGHLDAADPLARVDELTALAHLVTRRDH</sequence>
<comment type="similarity">
    <text evidence="3">Belongs to the FPP/GGPP synthase family.</text>
</comment>
<keyword evidence="2" id="KW-0460">Magnesium</keyword>
<dbReference type="OrthoDB" id="4497239at2"/>
<dbReference type="AlphaFoldDB" id="A0A1H0S946"/>
<dbReference type="GO" id="GO:0004659">
    <property type="term" value="F:prenyltransferase activity"/>
    <property type="evidence" value="ECO:0007669"/>
    <property type="project" value="InterPro"/>
</dbReference>
<keyword evidence="3" id="KW-0808">Transferase</keyword>
<dbReference type="InterPro" id="IPR033749">
    <property type="entry name" value="Polyprenyl_synt_CS"/>
</dbReference>
<evidence type="ECO:0000256" key="2">
    <source>
        <dbReference type="ARBA" id="ARBA00022842"/>
    </source>
</evidence>
<dbReference type="Proteomes" id="UP000199497">
    <property type="component" value="Unassembled WGS sequence"/>
</dbReference>
<protein>
    <submittedName>
        <fullName evidence="4">Geranylgeranyl diphosphate synthase, type I</fullName>
    </submittedName>
</protein>
<dbReference type="RefSeq" id="WP_092599554.1">
    <property type="nucleotide sequence ID" value="NZ_FNJR01000003.1"/>
</dbReference>
<proteinExistence type="inferred from homology"/>
<dbReference type="CDD" id="cd00685">
    <property type="entry name" value="Trans_IPPS_HT"/>
    <property type="match status" value="1"/>
</dbReference>
<dbReference type="PANTHER" id="PTHR12001:SF86">
    <property type="entry name" value="GERANYLGERANYL DIPHOSPHATE SYNTHASE"/>
    <property type="match status" value="1"/>
</dbReference>
<name>A0A1H0S946_9ACTN</name>
<gene>
    <name evidence="4" type="ORF">SAMN04487905_103444</name>
</gene>
<dbReference type="SFLD" id="SFLDS00005">
    <property type="entry name" value="Isoprenoid_Synthase_Type_I"/>
    <property type="match status" value="1"/>
</dbReference>
<evidence type="ECO:0000256" key="1">
    <source>
        <dbReference type="ARBA" id="ARBA00022723"/>
    </source>
</evidence>
<dbReference type="STRING" id="405564.SAMN04487905_103444"/>
<dbReference type="Pfam" id="PF00348">
    <property type="entry name" value="polyprenyl_synt"/>
    <property type="match status" value="1"/>
</dbReference>
<dbReference type="GO" id="GO:0046872">
    <property type="term" value="F:metal ion binding"/>
    <property type="evidence" value="ECO:0007669"/>
    <property type="project" value="UniProtKB-KW"/>
</dbReference>
<dbReference type="InterPro" id="IPR000092">
    <property type="entry name" value="Polyprenyl_synt"/>
</dbReference>
<dbReference type="SFLD" id="SFLDG01017">
    <property type="entry name" value="Polyprenyl_Transferase_Like"/>
    <property type="match status" value="1"/>
</dbReference>
<dbReference type="EMBL" id="FNJR01000003">
    <property type="protein sequence ID" value="SDP38293.1"/>
    <property type="molecule type" value="Genomic_DNA"/>
</dbReference>
<dbReference type="SUPFAM" id="SSF48576">
    <property type="entry name" value="Terpenoid synthases"/>
    <property type="match status" value="1"/>
</dbReference>
<evidence type="ECO:0000313" key="5">
    <source>
        <dbReference type="Proteomes" id="UP000199497"/>
    </source>
</evidence>
<dbReference type="NCBIfam" id="NF041169">
    <property type="entry name" value="f2_encap_cargo4"/>
    <property type="match status" value="1"/>
</dbReference>
<dbReference type="PANTHER" id="PTHR12001">
    <property type="entry name" value="GERANYLGERANYL PYROPHOSPHATE SYNTHASE"/>
    <property type="match status" value="1"/>
</dbReference>
<organism evidence="4 5">
    <name type="scientific">Actinopolyspora xinjiangensis</name>
    <dbReference type="NCBI Taxonomy" id="405564"/>
    <lineage>
        <taxon>Bacteria</taxon>
        <taxon>Bacillati</taxon>
        <taxon>Actinomycetota</taxon>
        <taxon>Actinomycetes</taxon>
        <taxon>Actinopolysporales</taxon>
        <taxon>Actinopolysporaceae</taxon>
        <taxon>Actinopolyspora</taxon>
    </lineage>
</organism>
<keyword evidence="1" id="KW-0479">Metal-binding</keyword>
<evidence type="ECO:0000256" key="3">
    <source>
        <dbReference type="RuleBase" id="RU004466"/>
    </source>
</evidence>
<dbReference type="GO" id="GO:0008299">
    <property type="term" value="P:isoprenoid biosynthetic process"/>
    <property type="evidence" value="ECO:0007669"/>
    <property type="project" value="InterPro"/>
</dbReference>
<accession>A0A1H0S946</accession>
<dbReference type="PROSITE" id="PS00723">
    <property type="entry name" value="POLYPRENYL_SYNTHASE_1"/>
    <property type="match status" value="1"/>
</dbReference>
<evidence type="ECO:0000313" key="4">
    <source>
        <dbReference type="EMBL" id="SDP38293.1"/>
    </source>
</evidence>
<keyword evidence="5" id="KW-1185">Reference proteome</keyword>